<dbReference type="FunFam" id="3.40.50.300:FF:000224">
    <property type="entry name" value="Energy-coupling factor transporter ATP-binding protein EcfA"/>
    <property type="match status" value="1"/>
</dbReference>
<name>A0A841RLX6_9BACI</name>
<proteinExistence type="inferred from homology"/>
<dbReference type="SUPFAM" id="SSF52540">
    <property type="entry name" value="P-loop containing nucleoside triphosphate hydrolases"/>
    <property type="match status" value="1"/>
</dbReference>
<dbReference type="RefSeq" id="WP_184247143.1">
    <property type="nucleotide sequence ID" value="NZ_BAAACU010000042.1"/>
</dbReference>
<evidence type="ECO:0000256" key="4">
    <source>
        <dbReference type="ARBA" id="ARBA00022741"/>
    </source>
</evidence>
<dbReference type="InterPro" id="IPR017871">
    <property type="entry name" value="ABC_transporter-like_CS"/>
</dbReference>
<feature type="domain" description="ABC transporter" evidence="9">
    <location>
        <begin position="3"/>
        <end position="246"/>
    </location>
</feature>
<keyword evidence="7 8" id="KW-0472">Membrane</keyword>
<dbReference type="InterPro" id="IPR003593">
    <property type="entry name" value="AAA+_ATPase"/>
</dbReference>
<evidence type="ECO:0000256" key="1">
    <source>
        <dbReference type="ARBA" id="ARBA00004202"/>
    </source>
</evidence>
<comment type="similarity">
    <text evidence="8">Belongs to the ABC transporter superfamily. Energy-coupling factor EcfA family.</text>
</comment>
<evidence type="ECO:0000256" key="5">
    <source>
        <dbReference type="ARBA" id="ARBA00022840"/>
    </source>
</evidence>
<dbReference type="PROSITE" id="PS50893">
    <property type="entry name" value="ABC_TRANSPORTER_2"/>
    <property type="match status" value="1"/>
</dbReference>
<dbReference type="SMART" id="SM00382">
    <property type="entry name" value="AAA"/>
    <property type="match status" value="1"/>
</dbReference>
<reference evidence="10 11" key="1">
    <citation type="submission" date="2020-08" db="EMBL/GenBank/DDBJ databases">
        <title>Genomic Encyclopedia of Type Strains, Phase IV (KMG-IV): sequencing the most valuable type-strain genomes for metagenomic binning, comparative biology and taxonomic classification.</title>
        <authorList>
            <person name="Goeker M."/>
        </authorList>
    </citation>
    <scope>NUCLEOTIDE SEQUENCE [LARGE SCALE GENOMIC DNA]</scope>
    <source>
        <strain evidence="10 11">DSM 11805</strain>
    </source>
</reference>
<evidence type="ECO:0000313" key="10">
    <source>
        <dbReference type="EMBL" id="MBB6512932.1"/>
    </source>
</evidence>
<keyword evidence="10" id="KW-0378">Hydrolase</keyword>
<keyword evidence="2 8" id="KW-0813">Transport</keyword>
<dbReference type="PANTHER" id="PTHR43553:SF27">
    <property type="entry name" value="ENERGY-COUPLING FACTOR TRANSPORTER ATP-BINDING PROTEIN ECFA2"/>
    <property type="match status" value="1"/>
</dbReference>
<dbReference type="EMBL" id="JACHON010000006">
    <property type="protein sequence ID" value="MBB6512932.1"/>
    <property type="molecule type" value="Genomic_DNA"/>
</dbReference>
<evidence type="ECO:0000256" key="2">
    <source>
        <dbReference type="ARBA" id="ARBA00022448"/>
    </source>
</evidence>
<dbReference type="InterPro" id="IPR015856">
    <property type="entry name" value="ABC_transpr_CbiO/EcfA_su"/>
</dbReference>
<keyword evidence="6" id="KW-1278">Translocase</keyword>
<evidence type="ECO:0000313" key="11">
    <source>
        <dbReference type="Proteomes" id="UP000572212"/>
    </source>
</evidence>
<dbReference type="InterPro" id="IPR050095">
    <property type="entry name" value="ECF_ABC_transporter_ATP-bd"/>
</dbReference>
<dbReference type="Proteomes" id="UP000572212">
    <property type="component" value="Unassembled WGS sequence"/>
</dbReference>
<dbReference type="InterPro" id="IPR027417">
    <property type="entry name" value="P-loop_NTPase"/>
</dbReference>
<dbReference type="GO" id="GO:0016887">
    <property type="term" value="F:ATP hydrolysis activity"/>
    <property type="evidence" value="ECO:0007669"/>
    <property type="project" value="InterPro"/>
</dbReference>
<sequence>MEITFKEVSYTYYPNTPYEKKALHNVSFHIPSGAFVVIVGATGSGKSTLLQHMNGLLQPSSGKVSIGDYQLPITSKKVSLKELRKRVGIAFQFPEHQLFDETVREDILFGPKNFGIPEKDMEHRLQEVIHLVGLDEELIERSPFELSGGQMRKVAIAGVLASKPDVLVLDEPTAGLDPISRVEMMELFSSLHRLENITTILVTHHMEDALKYADYMIVLSNGRIHSKGKPVDIFNNQDALKEVQLLLPESIDMFHKLNQTFDLNLSYRGQSPFDLAKEIISSLGEDSS</sequence>
<dbReference type="EC" id="7.-.-.-" evidence="8"/>
<dbReference type="InterPro" id="IPR003439">
    <property type="entry name" value="ABC_transporter-like_ATP-bd"/>
</dbReference>
<dbReference type="GO" id="GO:0042626">
    <property type="term" value="F:ATPase-coupled transmembrane transporter activity"/>
    <property type="evidence" value="ECO:0007669"/>
    <property type="project" value="TreeGrafter"/>
</dbReference>
<dbReference type="GO" id="GO:0005524">
    <property type="term" value="F:ATP binding"/>
    <property type="evidence" value="ECO:0007669"/>
    <property type="project" value="UniProtKB-UniRule"/>
</dbReference>
<keyword evidence="3 8" id="KW-1003">Cell membrane</keyword>
<organism evidence="10 11">
    <name type="scientific">Gracilibacillus halotolerans</name>
    <dbReference type="NCBI Taxonomy" id="74386"/>
    <lineage>
        <taxon>Bacteria</taxon>
        <taxon>Bacillati</taxon>
        <taxon>Bacillota</taxon>
        <taxon>Bacilli</taxon>
        <taxon>Bacillales</taxon>
        <taxon>Bacillaceae</taxon>
        <taxon>Gracilibacillus</taxon>
    </lineage>
</organism>
<comment type="caution">
    <text evidence="10">The sequence shown here is derived from an EMBL/GenBank/DDBJ whole genome shotgun (WGS) entry which is preliminary data.</text>
</comment>
<evidence type="ECO:0000256" key="8">
    <source>
        <dbReference type="RuleBase" id="RU365104"/>
    </source>
</evidence>
<dbReference type="PANTHER" id="PTHR43553">
    <property type="entry name" value="HEAVY METAL TRANSPORTER"/>
    <property type="match status" value="1"/>
</dbReference>
<dbReference type="CDD" id="cd03225">
    <property type="entry name" value="ABC_cobalt_CbiO_domain1"/>
    <property type="match status" value="1"/>
</dbReference>
<dbReference type="AlphaFoldDB" id="A0A841RLX6"/>
<evidence type="ECO:0000256" key="6">
    <source>
        <dbReference type="ARBA" id="ARBA00022967"/>
    </source>
</evidence>
<dbReference type="GO" id="GO:0015087">
    <property type="term" value="F:cobalt ion transmembrane transporter activity"/>
    <property type="evidence" value="ECO:0007669"/>
    <property type="project" value="UniProtKB-ARBA"/>
</dbReference>
<accession>A0A841RLX6</accession>
<dbReference type="Pfam" id="PF00005">
    <property type="entry name" value="ABC_tran"/>
    <property type="match status" value="1"/>
</dbReference>
<evidence type="ECO:0000256" key="7">
    <source>
        <dbReference type="ARBA" id="ARBA00023136"/>
    </source>
</evidence>
<comment type="subunit">
    <text evidence="8">Forms a stable energy-coupling factor (ECF) transporter complex composed of 2 membrane-embedded substrate-binding proteins (S component), 2 ATP-binding proteins (A component) and 2 transmembrane proteins (T component).</text>
</comment>
<dbReference type="NCBIfam" id="TIGR04521">
    <property type="entry name" value="ECF_ATPase_2"/>
    <property type="match status" value="1"/>
</dbReference>
<keyword evidence="11" id="KW-1185">Reference proteome</keyword>
<protein>
    <recommendedName>
        <fullName evidence="8">Energy-coupling factor transporter ATP-binding protein EcfA2</fullName>
        <ecNumber evidence="8">7.-.-.-</ecNumber>
    </recommendedName>
</protein>
<gene>
    <name evidence="10" type="ORF">GGQ92_001721</name>
</gene>
<dbReference type="PROSITE" id="PS00211">
    <property type="entry name" value="ABC_TRANSPORTER_1"/>
    <property type="match status" value="1"/>
</dbReference>
<dbReference type="InterPro" id="IPR030946">
    <property type="entry name" value="EcfA2"/>
</dbReference>
<comment type="function">
    <text evidence="8">ATP-binding (A) component of a common energy-coupling factor (ECF) ABC-transporter complex.</text>
</comment>
<keyword evidence="5 8" id="KW-0067">ATP-binding</keyword>
<evidence type="ECO:0000259" key="9">
    <source>
        <dbReference type="PROSITE" id="PS50893"/>
    </source>
</evidence>
<evidence type="ECO:0000256" key="3">
    <source>
        <dbReference type="ARBA" id="ARBA00022475"/>
    </source>
</evidence>
<keyword evidence="4 8" id="KW-0547">Nucleotide-binding</keyword>
<dbReference type="GO" id="GO:0043190">
    <property type="term" value="C:ATP-binding cassette (ABC) transporter complex"/>
    <property type="evidence" value="ECO:0007669"/>
    <property type="project" value="TreeGrafter"/>
</dbReference>
<dbReference type="Gene3D" id="3.40.50.300">
    <property type="entry name" value="P-loop containing nucleotide triphosphate hydrolases"/>
    <property type="match status" value="1"/>
</dbReference>
<comment type="subcellular location">
    <subcellularLocation>
        <location evidence="1 8">Cell membrane</location>
        <topology evidence="1 8">Peripheral membrane protein</topology>
    </subcellularLocation>
</comment>